<dbReference type="SUPFAM" id="SSF52047">
    <property type="entry name" value="RNI-like"/>
    <property type="match status" value="1"/>
</dbReference>
<dbReference type="Pfam" id="PF13516">
    <property type="entry name" value="LRR_6"/>
    <property type="match status" value="4"/>
</dbReference>
<comment type="caution">
    <text evidence="2">The sequence shown here is derived from an EMBL/GenBank/DDBJ whole genome shotgun (WGS) entry which is preliminary data.</text>
</comment>
<feature type="region of interest" description="Disordered" evidence="1">
    <location>
        <begin position="1"/>
        <end position="23"/>
    </location>
</feature>
<dbReference type="InterPro" id="IPR032675">
    <property type="entry name" value="LRR_dom_sf"/>
</dbReference>
<evidence type="ECO:0000313" key="3">
    <source>
        <dbReference type="Proteomes" id="UP000663845"/>
    </source>
</evidence>
<dbReference type="Gene3D" id="3.80.10.10">
    <property type="entry name" value="Ribonuclease Inhibitor"/>
    <property type="match status" value="1"/>
</dbReference>
<dbReference type="PANTHER" id="PTHR24114">
    <property type="entry name" value="LEUCINE RICH REPEAT FAMILY PROTEIN"/>
    <property type="match status" value="1"/>
</dbReference>
<dbReference type="EMBL" id="CAJNOG010000959">
    <property type="protein sequence ID" value="CAF1388697.1"/>
    <property type="molecule type" value="Genomic_DNA"/>
</dbReference>
<organism evidence="2 3">
    <name type="scientific">Adineta steineri</name>
    <dbReference type="NCBI Taxonomy" id="433720"/>
    <lineage>
        <taxon>Eukaryota</taxon>
        <taxon>Metazoa</taxon>
        <taxon>Spiralia</taxon>
        <taxon>Gnathifera</taxon>
        <taxon>Rotifera</taxon>
        <taxon>Eurotatoria</taxon>
        <taxon>Bdelloidea</taxon>
        <taxon>Adinetida</taxon>
        <taxon>Adinetidae</taxon>
        <taxon>Adineta</taxon>
    </lineage>
</organism>
<reference evidence="2" key="1">
    <citation type="submission" date="2021-02" db="EMBL/GenBank/DDBJ databases">
        <authorList>
            <person name="Nowell W R."/>
        </authorList>
    </citation>
    <scope>NUCLEOTIDE SEQUENCE</scope>
</reference>
<dbReference type="Proteomes" id="UP000663845">
    <property type="component" value="Unassembled WGS sequence"/>
</dbReference>
<gene>
    <name evidence="2" type="ORF">JYZ213_LOCUS37078</name>
</gene>
<accession>A0A815JZ47</accession>
<dbReference type="AlphaFoldDB" id="A0A815JZ47"/>
<evidence type="ECO:0000313" key="2">
    <source>
        <dbReference type="EMBL" id="CAF1388697.1"/>
    </source>
</evidence>
<dbReference type="SMART" id="SM00368">
    <property type="entry name" value="LRR_RI"/>
    <property type="match status" value="3"/>
</dbReference>
<feature type="region of interest" description="Disordered" evidence="1">
    <location>
        <begin position="173"/>
        <end position="199"/>
    </location>
</feature>
<protein>
    <submittedName>
        <fullName evidence="2">Uncharacterized protein</fullName>
    </submittedName>
</protein>
<dbReference type="PANTHER" id="PTHR24114:SF2">
    <property type="entry name" value="F-BOX DOMAIN-CONTAINING PROTEIN-RELATED"/>
    <property type="match status" value="1"/>
</dbReference>
<name>A0A815JZ47_9BILA</name>
<proteinExistence type="predicted"/>
<sequence length="342" mass="37502">MAFRPGIVGMDGTNNHHNNQDSDTREVSIAAITLPENFHDFDLIDLNIDYIDDPSRFQIHQARAEEITLKEDFISVPMPLDDDFGDANGLDEPEFFRKFQPSLHYNAQNSNMELDSTNIRKEQSIARPFGDDPFALDGFGDFAAPASVIGIGGDNSNLSNPKDHYDHVMSPFHEGDNDPALPTLDDHEAPAGDQNEGNSKTNFIQTINFLLAAENNRMDVDDTNQGLQHIPGADDTTLLSNTLTTLNLVDNQIGYVGAQYLADALKNNTTLTKLNLELNEIGTVGAQHLGDALRNNKTLTELNLGHNQTGAAGAQHLGDALRNNTTLTKLNLEWNPTRDVGA</sequence>
<dbReference type="InterPro" id="IPR001611">
    <property type="entry name" value="Leu-rich_rpt"/>
</dbReference>
<dbReference type="InterPro" id="IPR052394">
    <property type="entry name" value="LRR-containing"/>
</dbReference>
<evidence type="ECO:0000256" key="1">
    <source>
        <dbReference type="SAM" id="MobiDB-lite"/>
    </source>
</evidence>